<dbReference type="InterPro" id="IPR050065">
    <property type="entry name" value="GlmU-like"/>
</dbReference>
<dbReference type="CDD" id="cd04183">
    <property type="entry name" value="GT2_BcE_like"/>
    <property type="match status" value="1"/>
</dbReference>
<dbReference type="PANTHER" id="PTHR43584">
    <property type="entry name" value="NUCLEOTIDYL TRANSFERASE"/>
    <property type="match status" value="1"/>
</dbReference>
<gene>
    <name evidence="4" type="ORF">Cflav_PD2445</name>
</gene>
<dbReference type="Pfam" id="PF00483">
    <property type="entry name" value="NTP_transferase"/>
    <property type="match status" value="1"/>
</dbReference>
<dbReference type="OrthoDB" id="9788272at2"/>
<evidence type="ECO:0000313" key="4">
    <source>
        <dbReference type="EMBL" id="EEF59538.1"/>
    </source>
</evidence>
<keyword evidence="1 4" id="KW-0808">Transferase</keyword>
<feature type="domain" description="Nucleotidyl transferase" evidence="3">
    <location>
        <begin position="10"/>
        <end position="180"/>
    </location>
</feature>
<accession>B9XKP5</accession>
<comment type="caution">
    <text evidence="4">The sequence shown here is derived from an EMBL/GenBank/DDBJ whole genome shotgun (WGS) entry which is preliminary data.</text>
</comment>
<dbReference type="AlphaFoldDB" id="B9XKP5"/>
<dbReference type="InterPro" id="IPR005835">
    <property type="entry name" value="NTP_transferase_dom"/>
</dbReference>
<sequence>MSTLQIVIPMAGRGSRFAKVGYTTPKPLIPVGGRPMIQWVIDNIRPNRPHRFIFLCLAEHLENYPEVPAELKRLCPGCEIVPVAQVTEGAACTVLLARKFIDNTDPLMIANSDQIVDLDINDYLAAADAREVAGLIMTFWSDHPKWSYCRMKSDGSVQEVVEKQVVSNEATVGIYNFRQGREYVRAADAMIAANLRVNNEFYVAPTYNQLIGEGAKIITMKTGRELQGMYGIGTPEDLKLFKKTEYYRKRAQSV</sequence>
<dbReference type="SUPFAM" id="SSF53448">
    <property type="entry name" value="Nucleotide-diphospho-sugar transferases"/>
    <property type="match status" value="1"/>
</dbReference>
<dbReference type="Gene3D" id="3.90.550.10">
    <property type="entry name" value="Spore Coat Polysaccharide Biosynthesis Protein SpsA, Chain A"/>
    <property type="match status" value="1"/>
</dbReference>
<dbReference type="Proteomes" id="UP000003688">
    <property type="component" value="Unassembled WGS sequence"/>
</dbReference>
<evidence type="ECO:0000259" key="3">
    <source>
        <dbReference type="Pfam" id="PF00483"/>
    </source>
</evidence>
<keyword evidence="2" id="KW-0548">Nucleotidyltransferase</keyword>
<evidence type="ECO:0000256" key="1">
    <source>
        <dbReference type="ARBA" id="ARBA00022679"/>
    </source>
</evidence>
<dbReference type="InterPro" id="IPR016873">
    <property type="entry name" value="Caps_polysacc_synth_BcbE_prd"/>
</dbReference>
<proteinExistence type="predicted"/>
<dbReference type="STRING" id="320771.Cflav_PD2445"/>
<evidence type="ECO:0000313" key="5">
    <source>
        <dbReference type="Proteomes" id="UP000003688"/>
    </source>
</evidence>
<protein>
    <submittedName>
        <fullName evidence="4">Nucleotidyl transferase</fullName>
    </submittedName>
</protein>
<organism evidence="4 5">
    <name type="scientific">Pedosphaera parvula (strain Ellin514)</name>
    <dbReference type="NCBI Taxonomy" id="320771"/>
    <lineage>
        <taxon>Bacteria</taxon>
        <taxon>Pseudomonadati</taxon>
        <taxon>Verrucomicrobiota</taxon>
        <taxon>Pedosphaerae</taxon>
        <taxon>Pedosphaerales</taxon>
        <taxon>Pedosphaeraceae</taxon>
        <taxon>Pedosphaera</taxon>
    </lineage>
</organism>
<dbReference type="PANTHER" id="PTHR43584:SF8">
    <property type="entry name" value="N-ACETYLMURAMATE ALPHA-1-PHOSPHATE URIDYLYLTRANSFERASE"/>
    <property type="match status" value="1"/>
</dbReference>
<keyword evidence="5" id="KW-1185">Reference proteome</keyword>
<reference evidence="4 5" key="1">
    <citation type="journal article" date="2011" name="J. Bacteriol.">
        <title>Genome sequence of 'Pedosphaera parvula' Ellin514, an aerobic Verrucomicrobial isolate from pasture soil.</title>
        <authorList>
            <person name="Kant R."/>
            <person name="van Passel M.W."/>
            <person name="Sangwan P."/>
            <person name="Palva A."/>
            <person name="Lucas S."/>
            <person name="Copeland A."/>
            <person name="Lapidus A."/>
            <person name="Glavina Del Rio T."/>
            <person name="Dalin E."/>
            <person name="Tice H."/>
            <person name="Bruce D."/>
            <person name="Goodwin L."/>
            <person name="Pitluck S."/>
            <person name="Chertkov O."/>
            <person name="Larimer F.W."/>
            <person name="Land M.L."/>
            <person name="Hauser L."/>
            <person name="Brettin T.S."/>
            <person name="Detter J.C."/>
            <person name="Han S."/>
            <person name="de Vos W.M."/>
            <person name="Janssen P.H."/>
            <person name="Smidt H."/>
        </authorList>
    </citation>
    <scope>NUCLEOTIDE SEQUENCE [LARGE SCALE GENOMIC DNA]</scope>
    <source>
        <strain evidence="4 5">Ellin514</strain>
    </source>
</reference>
<dbReference type="InterPro" id="IPR029044">
    <property type="entry name" value="Nucleotide-diphossugar_trans"/>
</dbReference>
<dbReference type="GO" id="GO:0016779">
    <property type="term" value="F:nucleotidyltransferase activity"/>
    <property type="evidence" value="ECO:0007669"/>
    <property type="project" value="UniProtKB-KW"/>
</dbReference>
<dbReference type="RefSeq" id="WP_007416381.1">
    <property type="nucleotide sequence ID" value="NZ_ABOX02000026.1"/>
</dbReference>
<name>B9XKP5_PEDPL</name>
<dbReference type="PIRSF" id="PIRSF028162">
    <property type="entry name" value="BcbE_prd"/>
    <property type="match status" value="1"/>
</dbReference>
<evidence type="ECO:0000256" key="2">
    <source>
        <dbReference type="ARBA" id="ARBA00022695"/>
    </source>
</evidence>
<dbReference type="EMBL" id="ABOX02000026">
    <property type="protein sequence ID" value="EEF59538.1"/>
    <property type="molecule type" value="Genomic_DNA"/>
</dbReference>